<dbReference type="AlphaFoldDB" id="A0A438C4Y3"/>
<feature type="compositionally biased region" description="Polar residues" evidence="1">
    <location>
        <begin position="69"/>
        <end position="88"/>
    </location>
</feature>
<evidence type="ECO:0000313" key="3">
    <source>
        <dbReference type="Proteomes" id="UP000288805"/>
    </source>
</evidence>
<dbReference type="Proteomes" id="UP000288805">
    <property type="component" value="Unassembled WGS sequence"/>
</dbReference>
<protein>
    <submittedName>
        <fullName evidence="2">Uncharacterized protein</fullName>
    </submittedName>
</protein>
<name>A0A438C4Y3_VITVI</name>
<evidence type="ECO:0000313" key="2">
    <source>
        <dbReference type="EMBL" id="RVW17976.1"/>
    </source>
</evidence>
<comment type="caution">
    <text evidence="2">The sequence shown here is derived from an EMBL/GenBank/DDBJ whole genome shotgun (WGS) entry which is preliminary data.</text>
</comment>
<reference evidence="2 3" key="1">
    <citation type="journal article" date="2018" name="PLoS Genet.">
        <title>Population sequencing reveals clonal diversity and ancestral inbreeding in the grapevine cultivar Chardonnay.</title>
        <authorList>
            <person name="Roach M.J."/>
            <person name="Johnson D.L."/>
            <person name="Bohlmann J."/>
            <person name="van Vuuren H.J."/>
            <person name="Jones S.J."/>
            <person name="Pretorius I.S."/>
            <person name="Schmidt S.A."/>
            <person name="Borneman A.R."/>
        </authorList>
    </citation>
    <scope>NUCLEOTIDE SEQUENCE [LARGE SCALE GENOMIC DNA]</scope>
    <source>
        <strain evidence="3">cv. Chardonnay</strain>
        <tissue evidence="2">Leaf</tissue>
    </source>
</reference>
<feature type="region of interest" description="Disordered" evidence="1">
    <location>
        <begin position="69"/>
        <end position="114"/>
    </location>
</feature>
<dbReference type="EMBL" id="QGNW01002564">
    <property type="protein sequence ID" value="RVW17976.1"/>
    <property type="molecule type" value="Genomic_DNA"/>
</dbReference>
<gene>
    <name evidence="2" type="ORF">CK203_115728</name>
</gene>
<proteinExistence type="predicted"/>
<organism evidence="2 3">
    <name type="scientific">Vitis vinifera</name>
    <name type="common">Grape</name>
    <dbReference type="NCBI Taxonomy" id="29760"/>
    <lineage>
        <taxon>Eukaryota</taxon>
        <taxon>Viridiplantae</taxon>
        <taxon>Streptophyta</taxon>
        <taxon>Embryophyta</taxon>
        <taxon>Tracheophyta</taxon>
        <taxon>Spermatophyta</taxon>
        <taxon>Magnoliopsida</taxon>
        <taxon>eudicotyledons</taxon>
        <taxon>Gunneridae</taxon>
        <taxon>Pentapetalae</taxon>
        <taxon>rosids</taxon>
        <taxon>Vitales</taxon>
        <taxon>Vitaceae</taxon>
        <taxon>Viteae</taxon>
        <taxon>Vitis</taxon>
    </lineage>
</organism>
<accession>A0A438C4Y3</accession>
<sequence length="114" mass="12615">MKLKTHDMEAENDKVVGKDYLDLLDIIVELEVGVDVERVLSEEVHIDSFNQDTRESFLQGTSQLAITSRPSFDSTSVEHSSRPSTTGTFAFDYDGSRREETNDGSNLGNDGGNV</sequence>
<evidence type="ECO:0000256" key="1">
    <source>
        <dbReference type="SAM" id="MobiDB-lite"/>
    </source>
</evidence>